<dbReference type="OrthoDB" id="2922289at2759"/>
<keyword evidence="2" id="KW-1185">Reference proteome</keyword>
<accession>A0A550CXN4</accession>
<gene>
    <name evidence="1" type="ORF">BD626DRAFT_624859</name>
</gene>
<organism evidence="1 2">
    <name type="scientific">Schizophyllum amplum</name>
    <dbReference type="NCBI Taxonomy" id="97359"/>
    <lineage>
        <taxon>Eukaryota</taxon>
        <taxon>Fungi</taxon>
        <taxon>Dikarya</taxon>
        <taxon>Basidiomycota</taxon>
        <taxon>Agaricomycotina</taxon>
        <taxon>Agaricomycetes</taxon>
        <taxon>Agaricomycetidae</taxon>
        <taxon>Agaricales</taxon>
        <taxon>Schizophyllaceae</taxon>
        <taxon>Schizophyllum</taxon>
    </lineage>
</organism>
<dbReference type="Proteomes" id="UP000320762">
    <property type="component" value="Unassembled WGS sequence"/>
</dbReference>
<protein>
    <submittedName>
        <fullName evidence="1">Uncharacterized protein</fullName>
    </submittedName>
</protein>
<evidence type="ECO:0000313" key="2">
    <source>
        <dbReference type="Proteomes" id="UP000320762"/>
    </source>
</evidence>
<dbReference type="EMBL" id="VDMD01000001">
    <property type="protein sequence ID" value="TRM69508.1"/>
    <property type="molecule type" value="Genomic_DNA"/>
</dbReference>
<comment type="caution">
    <text evidence="1">The sequence shown here is derived from an EMBL/GenBank/DDBJ whole genome shotgun (WGS) entry which is preliminary data.</text>
</comment>
<evidence type="ECO:0000313" key="1">
    <source>
        <dbReference type="EMBL" id="TRM69508.1"/>
    </source>
</evidence>
<reference evidence="1 2" key="1">
    <citation type="journal article" date="2019" name="New Phytol.">
        <title>Comparative genomics reveals unique wood-decay strategies and fruiting body development in the Schizophyllaceae.</title>
        <authorList>
            <person name="Almasi E."/>
            <person name="Sahu N."/>
            <person name="Krizsan K."/>
            <person name="Balint B."/>
            <person name="Kovacs G.M."/>
            <person name="Kiss B."/>
            <person name="Cseklye J."/>
            <person name="Drula E."/>
            <person name="Henrissat B."/>
            <person name="Nagy I."/>
            <person name="Chovatia M."/>
            <person name="Adam C."/>
            <person name="LaButti K."/>
            <person name="Lipzen A."/>
            <person name="Riley R."/>
            <person name="Grigoriev I.V."/>
            <person name="Nagy L.G."/>
        </authorList>
    </citation>
    <scope>NUCLEOTIDE SEQUENCE [LARGE SCALE GENOMIC DNA]</scope>
    <source>
        <strain evidence="1 2">NL-1724</strain>
    </source>
</reference>
<sequence length="130" mass="14590">MSVKDLEQFITALARMAILMQGGIPLKWADFVKLMVSIGFDCEMHANGTGARFIPQERRDKPITFPRRKSVYRALAADLRAIITAARPDPIHPVLLREYARKLMRYYTIPPAAPVDGPLLSLDSLVEPEA</sequence>
<dbReference type="AlphaFoldDB" id="A0A550CXN4"/>
<proteinExistence type="predicted"/>
<name>A0A550CXN4_9AGAR</name>